<dbReference type="EMBL" id="CP076607">
    <property type="protein sequence ID" value="QWU13415.1"/>
    <property type="molecule type" value="Genomic_DNA"/>
</dbReference>
<organism evidence="2 3">
    <name type="scientific">Paenibacillus sophorae</name>
    <dbReference type="NCBI Taxonomy" id="1333845"/>
    <lineage>
        <taxon>Bacteria</taxon>
        <taxon>Bacillati</taxon>
        <taxon>Bacillota</taxon>
        <taxon>Bacilli</taxon>
        <taxon>Bacillales</taxon>
        <taxon>Paenibacillaceae</taxon>
        <taxon>Paenibacillus</taxon>
    </lineage>
</organism>
<reference evidence="2 3" key="1">
    <citation type="submission" date="2016-10" db="EMBL/GenBank/DDBJ databases">
        <authorList>
            <person name="de Groot N.N."/>
        </authorList>
    </citation>
    <scope>NUCLEOTIDE SEQUENCE [LARGE SCALE GENOMIC DNA]</scope>
    <source>
        <strain evidence="2 3">CGMCC 1.10238</strain>
    </source>
</reference>
<sequence length="207" mass="24598">MKKEIEIINSLKIVKTDFTGILDKVYTYLDEESVCALQYLGFRMDYFDDNEFFCDEGAFIDLAPAAMQFYGAWDRESNKFEHIKDLIKQAIFKDKNKYLNGENKMKVMNVEPMELLNELLKEEKPENTVFAQHDLMLDFISEHEEEFIEHLSDTVKFLNECEYFNVLPYAEKMRDEFANLVEKRKEFNARISEHMEKSKLPKEGHDL</sequence>
<dbReference type="STRING" id="1333845.SAMN04487895_10380"/>
<proteinExistence type="predicted"/>
<reference evidence="1 4" key="2">
    <citation type="submission" date="2021-06" db="EMBL/GenBank/DDBJ databases">
        <title>Whole genome sequence of Paenibacillus sophorae DSM23020 for comparative genomics.</title>
        <authorList>
            <person name="Kim M.-J."/>
            <person name="Lee G."/>
            <person name="Shin J.-H."/>
        </authorList>
    </citation>
    <scope>NUCLEOTIDE SEQUENCE [LARGE SCALE GENOMIC DNA]</scope>
    <source>
        <strain evidence="1 4">DSM 23020</strain>
    </source>
</reference>
<dbReference type="OrthoDB" id="9950068at2"/>
<dbReference type="Proteomes" id="UP000683429">
    <property type="component" value="Chromosome"/>
</dbReference>
<evidence type="ECO:0000313" key="3">
    <source>
        <dbReference type="Proteomes" id="UP000198809"/>
    </source>
</evidence>
<dbReference type="Proteomes" id="UP000198809">
    <property type="component" value="Unassembled WGS sequence"/>
</dbReference>
<name>A0A1H8JNV7_9BACL</name>
<protein>
    <recommendedName>
        <fullName evidence="5">DUF4303 domain-containing protein</fullName>
    </recommendedName>
</protein>
<evidence type="ECO:0008006" key="5">
    <source>
        <dbReference type="Google" id="ProtNLM"/>
    </source>
</evidence>
<dbReference type="EMBL" id="FODH01000003">
    <property type="protein sequence ID" value="SEN81878.1"/>
    <property type="molecule type" value="Genomic_DNA"/>
</dbReference>
<evidence type="ECO:0000313" key="4">
    <source>
        <dbReference type="Proteomes" id="UP000683429"/>
    </source>
</evidence>
<dbReference type="RefSeq" id="WP_036600948.1">
    <property type="nucleotide sequence ID" value="NZ_CP076607.1"/>
</dbReference>
<evidence type="ECO:0000313" key="1">
    <source>
        <dbReference type="EMBL" id="QWU13415.1"/>
    </source>
</evidence>
<accession>A0A1H8JNV7</accession>
<gene>
    <name evidence="1" type="ORF">KP014_15555</name>
    <name evidence="2" type="ORF">SAMN04487895_10380</name>
</gene>
<evidence type="ECO:0000313" key="2">
    <source>
        <dbReference type="EMBL" id="SEN81878.1"/>
    </source>
</evidence>
<keyword evidence="4" id="KW-1185">Reference proteome</keyword>
<dbReference type="AlphaFoldDB" id="A0A1H8JNV7"/>